<comment type="caution">
    <text evidence="2">The sequence shown here is derived from an EMBL/GenBank/DDBJ whole genome shotgun (WGS) entry which is preliminary data.</text>
</comment>
<evidence type="ECO:0000259" key="1">
    <source>
        <dbReference type="Pfam" id="PF13468"/>
    </source>
</evidence>
<dbReference type="InterPro" id="IPR025870">
    <property type="entry name" value="Glyoxalase-like_dom"/>
</dbReference>
<reference evidence="2 3" key="1">
    <citation type="submission" date="2018-11" db="EMBL/GenBank/DDBJ databases">
        <title>Genome sequencing of Lachnoanaerobaculum sp. KCOM 2030 (= ChDC B114).</title>
        <authorList>
            <person name="Kook J.-K."/>
            <person name="Park S.-N."/>
            <person name="Lim Y.K."/>
        </authorList>
    </citation>
    <scope>NUCLEOTIDE SEQUENCE [LARGE SCALE GENOMIC DNA]</scope>
    <source>
        <strain evidence="2 3">KCOM 2030</strain>
    </source>
</reference>
<gene>
    <name evidence="2" type="ORF">EHV10_01975</name>
</gene>
<dbReference type="OrthoDB" id="3252514at2"/>
<name>A0A3P3R009_9FIRM</name>
<evidence type="ECO:0000313" key="2">
    <source>
        <dbReference type="EMBL" id="RRJ26806.1"/>
    </source>
</evidence>
<dbReference type="Pfam" id="PF13468">
    <property type="entry name" value="Glyoxalase_3"/>
    <property type="match status" value="1"/>
</dbReference>
<feature type="domain" description="Glyoxalase-like" evidence="1">
    <location>
        <begin position="5"/>
        <end position="191"/>
    </location>
</feature>
<evidence type="ECO:0000313" key="3">
    <source>
        <dbReference type="Proteomes" id="UP000272490"/>
    </source>
</evidence>
<dbReference type="AlphaFoldDB" id="A0A3P3R009"/>
<dbReference type="InterPro" id="IPR029068">
    <property type="entry name" value="Glyas_Bleomycin-R_OHBP_Dase"/>
</dbReference>
<keyword evidence="3" id="KW-1185">Reference proteome</keyword>
<proteinExistence type="predicted"/>
<accession>A0A3P3R009</accession>
<protein>
    <recommendedName>
        <fullName evidence="1">Glyoxalase-like domain-containing protein</fullName>
    </recommendedName>
</protein>
<organism evidence="2 3">
    <name type="scientific">Lachnoanaerobaculum gingivalis</name>
    <dbReference type="NCBI Taxonomy" id="2490855"/>
    <lineage>
        <taxon>Bacteria</taxon>
        <taxon>Bacillati</taxon>
        <taxon>Bacillota</taxon>
        <taxon>Clostridia</taxon>
        <taxon>Lachnospirales</taxon>
        <taxon>Lachnospiraceae</taxon>
        <taxon>Lachnoanaerobaculum</taxon>
    </lineage>
</organism>
<dbReference type="Proteomes" id="UP000272490">
    <property type="component" value="Unassembled WGS sequence"/>
</dbReference>
<dbReference type="EMBL" id="RRCO01000001">
    <property type="protein sequence ID" value="RRJ26806.1"/>
    <property type="molecule type" value="Genomic_DNA"/>
</dbReference>
<dbReference type="RefSeq" id="WP_128673174.1">
    <property type="nucleotide sequence ID" value="NZ_RRCO01000001.1"/>
</dbReference>
<dbReference type="Gene3D" id="3.10.180.10">
    <property type="entry name" value="2,3-Dihydroxybiphenyl 1,2-Dioxygenase, domain 1"/>
    <property type="match status" value="1"/>
</dbReference>
<sequence>MLEISHISFSVSDLHSAAKEIENMGFKIEWGGMKGKENNFFIWFGENAFLEVFSIKRRYMPLLFVIYIIYGKVVAKRWWKWFSTKNKFVDFALEDSDENKTIIRNYKNKIMVDIELIKENLKESKIDFSKTMHWKRKNKEGVKANYSYFVPYNENLPFIVSKYEPSQKPQKNTHPNGAKFIKNIRLCAKKSEYRDMNILMKDVNNVIIEEGNSTTMKEIEIYGLEKECCFCDVKFVPAEVI</sequence>